<name>A0A7W5EU59_9GAMM</name>
<gene>
    <name evidence="1" type="ORF">FHR97_001610</name>
</gene>
<comment type="caution">
    <text evidence="1">The sequence shown here is derived from an EMBL/GenBank/DDBJ whole genome shotgun (WGS) entry which is preliminary data.</text>
</comment>
<dbReference type="EMBL" id="JACHXR010000003">
    <property type="protein sequence ID" value="MBB3230761.1"/>
    <property type="molecule type" value="Genomic_DNA"/>
</dbReference>
<sequence>MPQQLAVTPEGLDSLFFWDDYLHEQARRGPGRAAEPDH</sequence>
<dbReference type="AlphaFoldDB" id="A0A7W5EU59"/>
<proteinExistence type="predicted"/>
<evidence type="ECO:0000313" key="1">
    <source>
        <dbReference type="EMBL" id="MBB3230761.1"/>
    </source>
</evidence>
<protein>
    <submittedName>
        <fullName evidence="1">Uncharacterized protein</fullName>
    </submittedName>
</protein>
<dbReference type="Proteomes" id="UP000518892">
    <property type="component" value="Unassembled WGS sequence"/>
</dbReference>
<organism evidence="1 2">
    <name type="scientific">Halomonas stenophila</name>
    <dbReference type="NCBI Taxonomy" id="795312"/>
    <lineage>
        <taxon>Bacteria</taxon>
        <taxon>Pseudomonadati</taxon>
        <taxon>Pseudomonadota</taxon>
        <taxon>Gammaproteobacteria</taxon>
        <taxon>Oceanospirillales</taxon>
        <taxon>Halomonadaceae</taxon>
        <taxon>Halomonas</taxon>
    </lineage>
</organism>
<accession>A0A7W5EU59</accession>
<keyword evidence="2" id="KW-1185">Reference proteome</keyword>
<evidence type="ECO:0000313" key="2">
    <source>
        <dbReference type="Proteomes" id="UP000518892"/>
    </source>
</evidence>
<reference evidence="1 2" key="1">
    <citation type="submission" date="2020-08" db="EMBL/GenBank/DDBJ databases">
        <title>Genomic Encyclopedia of Type Strains, Phase III (KMG-III): the genomes of soil and plant-associated and newly described type strains.</title>
        <authorList>
            <person name="Whitman W."/>
        </authorList>
    </citation>
    <scope>NUCLEOTIDE SEQUENCE [LARGE SCALE GENOMIC DNA]</scope>
    <source>
        <strain evidence="1 2">CECT 7744</strain>
    </source>
</reference>